<feature type="domain" description="AMP-dependent ligase C-terminal" evidence="1">
    <location>
        <begin position="13"/>
        <end position="105"/>
    </location>
</feature>
<comment type="caution">
    <text evidence="2">The sequence shown here is derived from an EMBL/GenBank/DDBJ whole genome shotgun (WGS) entry which is preliminary data.</text>
</comment>
<dbReference type="AlphaFoldDB" id="A0A1Y2T641"/>
<proteinExistence type="predicted"/>
<gene>
    <name evidence="2" type="ORF">A6D92_14650</name>
</gene>
<organism evidence="2 3">
    <name type="scientific">Symbiobacterium thermophilum</name>
    <dbReference type="NCBI Taxonomy" id="2734"/>
    <lineage>
        <taxon>Bacteria</taxon>
        <taxon>Bacillati</taxon>
        <taxon>Bacillota</taxon>
        <taxon>Clostridia</taxon>
        <taxon>Eubacteriales</taxon>
        <taxon>Symbiobacteriaceae</taxon>
        <taxon>Symbiobacterium</taxon>
    </lineage>
</organism>
<name>A0A1Y2T641_SYMTR</name>
<dbReference type="InterPro" id="IPR028154">
    <property type="entry name" value="AMP-dep_Lig_C"/>
</dbReference>
<dbReference type="InterPro" id="IPR045851">
    <property type="entry name" value="AMP-bd_C_sf"/>
</dbReference>
<accession>A0A1Y2T641</accession>
<dbReference type="EMBL" id="LWLV01001367">
    <property type="protein sequence ID" value="OTA40665.1"/>
    <property type="molecule type" value="Genomic_DNA"/>
</dbReference>
<evidence type="ECO:0000313" key="2">
    <source>
        <dbReference type="EMBL" id="OTA40665.1"/>
    </source>
</evidence>
<dbReference type="Gene3D" id="3.30.300.30">
    <property type="match status" value="1"/>
</dbReference>
<evidence type="ECO:0000313" key="3">
    <source>
        <dbReference type="Proteomes" id="UP000194267"/>
    </source>
</evidence>
<protein>
    <recommendedName>
        <fullName evidence="1">AMP-dependent ligase C-terminal domain-containing protein</fullName>
    </recommendedName>
</protein>
<dbReference type="SUPFAM" id="SSF56801">
    <property type="entry name" value="Acetyl-CoA synthetase-like"/>
    <property type="match status" value="1"/>
</dbReference>
<dbReference type="Proteomes" id="UP000194267">
    <property type="component" value="Unassembled WGS sequence"/>
</dbReference>
<sequence>MRGRLDELVMIRGAKFYPVQVERVLSSYGTLADEYRIVLERDPATWLDRCTVQVEAAPGEFPSPALEERISRRLSDELAVDVAVQILPYGSLERSPRRVRIVDRRAGSGGP</sequence>
<dbReference type="Pfam" id="PF14535">
    <property type="entry name" value="AMP-binding_C_2"/>
    <property type="match status" value="1"/>
</dbReference>
<reference evidence="3" key="1">
    <citation type="submission" date="2016-04" db="EMBL/GenBank/DDBJ databases">
        <authorList>
            <person name="Antunes L.P."/>
            <person name="Martins L.F."/>
            <person name="Pereira R.V."/>
            <person name="Thomas A.M."/>
            <person name="Barbosa D."/>
            <person name="Nascimento L."/>
            <person name="Silva G.M."/>
            <person name="Condomitti G.W."/>
            <person name="Digiampietri L.A."/>
            <person name="Lombardi K.C."/>
            <person name="Ramos P.L."/>
            <person name="Quaggio R.B."/>
            <person name="Oliveira J.C."/>
            <person name="Pascon R.C."/>
            <person name="Cruz J.B."/>
            <person name="Silva A.M."/>
            <person name="Setubal J.C."/>
        </authorList>
    </citation>
    <scope>NUCLEOTIDE SEQUENCE [LARGE SCALE GENOMIC DNA]</scope>
</reference>
<evidence type="ECO:0000259" key="1">
    <source>
        <dbReference type="Pfam" id="PF14535"/>
    </source>
</evidence>